<evidence type="ECO:0000256" key="1">
    <source>
        <dbReference type="ARBA" id="ARBA00004651"/>
    </source>
</evidence>
<keyword evidence="8" id="KW-1185">Reference proteome</keyword>
<keyword evidence="3 6" id="KW-0812">Transmembrane</keyword>
<accession>A0ABX5LKY1</accession>
<dbReference type="Proteomes" id="UP000245523">
    <property type="component" value="Unassembled WGS sequence"/>
</dbReference>
<evidence type="ECO:0000256" key="5">
    <source>
        <dbReference type="ARBA" id="ARBA00023136"/>
    </source>
</evidence>
<evidence type="ECO:0000256" key="6">
    <source>
        <dbReference type="SAM" id="Phobius"/>
    </source>
</evidence>
<comment type="caution">
    <text evidence="7">The sequence shown here is derived from an EMBL/GenBank/DDBJ whole genome shotgun (WGS) entry which is preliminary data.</text>
</comment>
<evidence type="ECO:0000313" key="8">
    <source>
        <dbReference type="Proteomes" id="UP000245523"/>
    </source>
</evidence>
<keyword evidence="5 6" id="KW-0472">Membrane</keyword>
<name>A0ABX5LKY1_9BACT</name>
<dbReference type="EMBL" id="QGHD01000009">
    <property type="protein sequence ID" value="PWL01921.1"/>
    <property type="molecule type" value="Genomic_DNA"/>
</dbReference>
<dbReference type="InterPro" id="IPR005538">
    <property type="entry name" value="LrgA/CidA"/>
</dbReference>
<keyword evidence="2" id="KW-1003">Cell membrane</keyword>
<protein>
    <submittedName>
        <fullName evidence="7">Holin-like protein</fullName>
    </submittedName>
</protein>
<evidence type="ECO:0000256" key="4">
    <source>
        <dbReference type="ARBA" id="ARBA00022989"/>
    </source>
</evidence>
<evidence type="ECO:0000256" key="2">
    <source>
        <dbReference type="ARBA" id="ARBA00022475"/>
    </source>
</evidence>
<organism evidence="7 8">
    <name type="scientific">Hallerella porci</name>
    <dbReference type="NCBI Taxonomy" id="1945871"/>
    <lineage>
        <taxon>Bacteria</taxon>
        <taxon>Pseudomonadati</taxon>
        <taxon>Fibrobacterota</taxon>
        <taxon>Fibrobacteria</taxon>
        <taxon>Fibrobacterales</taxon>
        <taxon>Fibrobacteraceae</taxon>
        <taxon>Hallerella</taxon>
    </lineage>
</organism>
<keyword evidence="4 6" id="KW-1133">Transmembrane helix</keyword>
<evidence type="ECO:0000256" key="3">
    <source>
        <dbReference type="ARBA" id="ARBA00022692"/>
    </source>
</evidence>
<dbReference type="PANTHER" id="PTHR33931">
    <property type="entry name" value="HOLIN-LIKE PROTEIN CIDA-RELATED"/>
    <property type="match status" value="1"/>
</dbReference>
<evidence type="ECO:0000313" key="7">
    <source>
        <dbReference type="EMBL" id="PWL01921.1"/>
    </source>
</evidence>
<feature type="transmembrane region" description="Helical" evidence="6">
    <location>
        <begin position="59"/>
        <end position="78"/>
    </location>
</feature>
<dbReference type="Pfam" id="PF03788">
    <property type="entry name" value="LrgA"/>
    <property type="match status" value="1"/>
</dbReference>
<reference evidence="7 8" key="1">
    <citation type="submission" date="2018-05" db="EMBL/GenBank/DDBJ databases">
        <title>Animal gut microbial communities from fecal samples from Wisconsin, USA.</title>
        <authorList>
            <person name="Neumann A."/>
        </authorList>
    </citation>
    <scope>NUCLEOTIDE SEQUENCE [LARGE SCALE GENOMIC DNA]</scope>
    <source>
        <strain evidence="7 8">UWS4</strain>
    </source>
</reference>
<gene>
    <name evidence="7" type="ORF">B0H50_10910</name>
</gene>
<sequence length="124" mass="13821">MRLLLQLALILAVCFIGDFLHRVCGIPLPGNILAMLILFFLLCTKIVKVEQIAEMSAFFLKRLPFFFLPPAIGILGVYDVLKGNILVLLLLSIIATILTMAITGKVTDILLSRFEKKEKKCTKS</sequence>
<dbReference type="RefSeq" id="WP_106198600.1">
    <property type="nucleotide sequence ID" value="NZ_JAXEIU010000003.1"/>
</dbReference>
<comment type="subcellular location">
    <subcellularLocation>
        <location evidence="1">Cell membrane</location>
        <topology evidence="1">Multi-pass membrane protein</topology>
    </subcellularLocation>
</comment>
<feature type="transmembrane region" description="Helical" evidence="6">
    <location>
        <begin position="26"/>
        <end position="47"/>
    </location>
</feature>
<feature type="transmembrane region" description="Helical" evidence="6">
    <location>
        <begin position="84"/>
        <end position="111"/>
    </location>
</feature>
<dbReference type="PANTHER" id="PTHR33931:SF2">
    <property type="entry name" value="HOLIN-LIKE PROTEIN CIDA"/>
    <property type="match status" value="1"/>
</dbReference>
<proteinExistence type="predicted"/>